<name>E3R0Z1_COLGM</name>
<dbReference type="OrthoDB" id="3584383at2759"/>
<evidence type="ECO:0008006" key="4">
    <source>
        <dbReference type="Google" id="ProtNLM"/>
    </source>
</evidence>
<organism evidence="3">
    <name type="scientific">Colletotrichum graminicola (strain M1.001 / M2 / FGSC 10212)</name>
    <name type="common">Maize anthracnose fungus</name>
    <name type="synonym">Glomerella graminicola</name>
    <dbReference type="NCBI Taxonomy" id="645133"/>
    <lineage>
        <taxon>Eukaryota</taxon>
        <taxon>Fungi</taxon>
        <taxon>Dikarya</taxon>
        <taxon>Ascomycota</taxon>
        <taxon>Pezizomycotina</taxon>
        <taxon>Sordariomycetes</taxon>
        <taxon>Hypocreomycetidae</taxon>
        <taxon>Glomerellales</taxon>
        <taxon>Glomerellaceae</taxon>
        <taxon>Colletotrichum</taxon>
        <taxon>Colletotrichum graminicola species complex</taxon>
    </lineage>
</organism>
<proteinExistence type="predicted"/>
<evidence type="ECO:0000313" key="2">
    <source>
        <dbReference type="EMBL" id="EFQ36779.1"/>
    </source>
</evidence>
<dbReference type="AlphaFoldDB" id="E3R0Z1"/>
<dbReference type="STRING" id="645133.E3R0Z1"/>
<evidence type="ECO:0000313" key="3">
    <source>
        <dbReference type="Proteomes" id="UP000008782"/>
    </source>
</evidence>
<feature type="signal peptide" evidence="1">
    <location>
        <begin position="1"/>
        <end position="23"/>
    </location>
</feature>
<evidence type="ECO:0000256" key="1">
    <source>
        <dbReference type="SAM" id="SignalP"/>
    </source>
</evidence>
<accession>E3R0Z1</accession>
<keyword evidence="1" id="KW-0732">Signal</keyword>
<reference evidence="3" key="1">
    <citation type="journal article" date="2012" name="Nat. Genet.">
        <title>Lifestyle transitions in plant pathogenic Colletotrichum fungi deciphered by genome and transcriptome analyses.</title>
        <authorList>
            <person name="O'Connell R.J."/>
            <person name="Thon M.R."/>
            <person name="Hacquard S."/>
            <person name="Amyotte S.G."/>
            <person name="Kleemann J."/>
            <person name="Torres M.F."/>
            <person name="Damm U."/>
            <person name="Buiate E.A."/>
            <person name="Epstein L."/>
            <person name="Alkan N."/>
            <person name="Altmueller J."/>
            <person name="Alvarado-Balderrama L."/>
            <person name="Bauser C.A."/>
            <person name="Becker C."/>
            <person name="Birren B.W."/>
            <person name="Chen Z."/>
            <person name="Choi J."/>
            <person name="Crouch J.A."/>
            <person name="Duvick J.P."/>
            <person name="Farman M.A."/>
            <person name="Gan P."/>
            <person name="Heiman D."/>
            <person name="Henrissat B."/>
            <person name="Howard R.J."/>
            <person name="Kabbage M."/>
            <person name="Koch C."/>
            <person name="Kracher B."/>
            <person name="Kubo Y."/>
            <person name="Law A.D."/>
            <person name="Lebrun M.-H."/>
            <person name="Lee Y.-H."/>
            <person name="Miyara I."/>
            <person name="Moore N."/>
            <person name="Neumann U."/>
            <person name="Nordstroem K."/>
            <person name="Panaccione D.G."/>
            <person name="Panstruga R."/>
            <person name="Place M."/>
            <person name="Proctor R.H."/>
            <person name="Prusky D."/>
            <person name="Rech G."/>
            <person name="Reinhardt R."/>
            <person name="Rollins J.A."/>
            <person name="Rounsley S."/>
            <person name="Schardl C.L."/>
            <person name="Schwartz D.C."/>
            <person name="Shenoy N."/>
            <person name="Shirasu K."/>
            <person name="Sikhakolli U.R."/>
            <person name="Stueber K."/>
            <person name="Sukno S.A."/>
            <person name="Sweigard J.A."/>
            <person name="Takano Y."/>
            <person name="Takahara H."/>
            <person name="Trail F."/>
            <person name="van der Does H.C."/>
            <person name="Voll L.M."/>
            <person name="Will I."/>
            <person name="Young S."/>
            <person name="Zeng Q."/>
            <person name="Zhang J."/>
            <person name="Zhou S."/>
            <person name="Dickman M.B."/>
            <person name="Schulze-Lefert P."/>
            <person name="Ver Loren van Themaat E."/>
            <person name="Ma L.-J."/>
            <person name="Vaillancourt L.J."/>
        </authorList>
    </citation>
    <scope>NUCLEOTIDE SEQUENCE [LARGE SCALE GENOMIC DNA]</scope>
    <source>
        <strain evidence="3">M1.001 / M2 / FGSC 10212</strain>
    </source>
</reference>
<dbReference type="VEuPathDB" id="FungiDB:GLRG_11927"/>
<sequence>MLKHSILFSAIAGAAVIAGPVMALAMPSVGESVKAPEDVQRRVETSVDMEDACQREYGSDWEAILNGSGCNDWACVNTTSRQQLGLNVNLYCYETLGVTSSASCSSGAWSWRCESY</sequence>
<dbReference type="Proteomes" id="UP000008782">
    <property type="component" value="Unassembled WGS sequence"/>
</dbReference>
<feature type="chain" id="PRO_5003180130" description="Secreted protein" evidence="1">
    <location>
        <begin position="24"/>
        <end position="116"/>
    </location>
</feature>
<dbReference type="eggNOG" id="ENOG502T52H">
    <property type="taxonomic scope" value="Eukaryota"/>
</dbReference>
<dbReference type="GeneID" id="24417290"/>
<gene>
    <name evidence="2" type="ORF">GLRG_11927</name>
</gene>
<dbReference type="HOGENOM" id="CLU_2096711_0_0_1"/>
<dbReference type="EMBL" id="GG697533">
    <property type="protein sequence ID" value="EFQ36779.1"/>
    <property type="molecule type" value="Genomic_DNA"/>
</dbReference>
<keyword evidence="3" id="KW-1185">Reference proteome</keyword>
<protein>
    <recommendedName>
        <fullName evidence="4">Secreted protein</fullName>
    </recommendedName>
</protein>
<dbReference type="RefSeq" id="XP_008100799.1">
    <property type="nucleotide sequence ID" value="XM_008102608.1"/>
</dbReference>